<dbReference type="Ensembl" id="ENSOMET00000006061.1">
    <property type="protein sequence ID" value="ENSOMEP00000006276.1"/>
    <property type="gene ID" value="ENSOMEG00000000177.1"/>
</dbReference>
<sequence>MQYRGVTLSGGQKQRIAIARALIKNPSILILDEATSALDAESERVVQEALDRAARGRTVLIIAHRLSTIQRADLICVMSNGRFWRKVALKLRVAASVDKG</sequence>
<name>A0A3B3BL33_ORYME</name>
<dbReference type="Gene3D" id="3.40.50.300">
    <property type="entry name" value="P-loop containing nucleotide triphosphate hydrolases"/>
    <property type="match status" value="1"/>
</dbReference>
<dbReference type="Pfam" id="PF00005">
    <property type="entry name" value="ABC_tran"/>
    <property type="match status" value="1"/>
</dbReference>
<dbReference type="GO" id="GO:0005743">
    <property type="term" value="C:mitochondrial inner membrane"/>
    <property type="evidence" value="ECO:0007669"/>
    <property type="project" value="TreeGrafter"/>
</dbReference>
<dbReference type="InterPro" id="IPR039421">
    <property type="entry name" value="Type_1_exporter"/>
</dbReference>
<protein>
    <recommendedName>
        <fullName evidence="4">ABC transporter domain-containing protein</fullName>
    </recommendedName>
</protein>
<comment type="similarity">
    <text evidence="1">Belongs to the ABC transporter superfamily. ABCB family. Multidrug resistance exporter (TC 3.A.1.201) subfamily.</text>
</comment>
<dbReference type="GeneTree" id="ENSGT00940000159126"/>
<dbReference type="InterPro" id="IPR003439">
    <property type="entry name" value="ABC_transporter-like_ATP-bd"/>
</dbReference>
<dbReference type="GO" id="GO:0015421">
    <property type="term" value="F:ABC-type oligopeptide transporter activity"/>
    <property type="evidence" value="ECO:0007669"/>
    <property type="project" value="TreeGrafter"/>
</dbReference>
<feature type="domain" description="ABC transporter" evidence="4">
    <location>
        <begin position="5"/>
        <end position="36"/>
    </location>
</feature>
<organism evidence="5 6">
    <name type="scientific">Oryzias melastigma</name>
    <name type="common">Marine medaka</name>
    <dbReference type="NCBI Taxonomy" id="30732"/>
    <lineage>
        <taxon>Eukaryota</taxon>
        <taxon>Metazoa</taxon>
        <taxon>Chordata</taxon>
        <taxon>Craniata</taxon>
        <taxon>Vertebrata</taxon>
        <taxon>Euteleostomi</taxon>
        <taxon>Actinopterygii</taxon>
        <taxon>Neopterygii</taxon>
        <taxon>Teleostei</taxon>
        <taxon>Neoteleostei</taxon>
        <taxon>Acanthomorphata</taxon>
        <taxon>Ovalentaria</taxon>
        <taxon>Atherinomorphae</taxon>
        <taxon>Beloniformes</taxon>
        <taxon>Adrianichthyidae</taxon>
        <taxon>Oryziinae</taxon>
        <taxon>Oryzias</taxon>
    </lineage>
</organism>
<dbReference type="InterPro" id="IPR027417">
    <property type="entry name" value="P-loop_NTPase"/>
</dbReference>
<evidence type="ECO:0000313" key="5">
    <source>
        <dbReference type="Ensembl" id="ENSOMEP00000006276.1"/>
    </source>
</evidence>
<evidence type="ECO:0000256" key="3">
    <source>
        <dbReference type="ARBA" id="ARBA00023065"/>
    </source>
</evidence>
<dbReference type="GO" id="GO:0090374">
    <property type="term" value="P:oligopeptide export from mitochondrion"/>
    <property type="evidence" value="ECO:0007669"/>
    <property type="project" value="TreeGrafter"/>
</dbReference>
<dbReference type="AlphaFoldDB" id="A0A3B3BL33"/>
<dbReference type="SUPFAM" id="SSF52540">
    <property type="entry name" value="P-loop containing nucleoside triphosphate hydrolases"/>
    <property type="match status" value="1"/>
</dbReference>
<accession>A0A3B3BL33</accession>
<dbReference type="PaxDb" id="30732-ENSOMEP00000006276"/>
<dbReference type="PANTHER" id="PTHR43394:SF17">
    <property type="entry name" value="MITOCHONDRIAL POTASSIUM CHANNEL ATP-BINDING SUBUNIT"/>
    <property type="match status" value="1"/>
</dbReference>
<dbReference type="GO" id="GO:0006811">
    <property type="term" value="P:monoatomic ion transport"/>
    <property type="evidence" value="ECO:0007669"/>
    <property type="project" value="UniProtKB-KW"/>
</dbReference>
<evidence type="ECO:0000256" key="2">
    <source>
        <dbReference type="ARBA" id="ARBA00022448"/>
    </source>
</evidence>
<keyword evidence="6" id="KW-1185">Reference proteome</keyword>
<reference evidence="5" key="2">
    <citation type="submission" date="2025-09" db="UniProtKB">
        <authorList>
            <consortium name="Ensembl"/>
        </authorList>
    </citation>
    <scope>IDENTIFICATION</scope>
</reference>
<reference evidence="5" key="1">
    <citation type="submission" date="2025-08" db="UniProtKB">
        <authorList>
            <consortium name="Ensembl"/>
        </authorList>
    </citation>
    <scope>IDENTIFICATION</scope>
</reference>
<dbReference type="STRING" id="30732.ENSOMEP00000006276"/>
<keyword evidence="3" id="KW-0406">Ion transport</keyword>
<dbReference type="OMA" id="TEVELCP"/>
<evidence type="ECO:0000256" key="1">
    <source>
        <dbReference type="ARBA" id="ARBA00007577"/>
    </source>
</evidence>
<dbReference type="PANTHER" id="PTHR43394">
    <property type="entry name" value="ATP-DEPENDENT PERMEASE MDL1, MITOCHONDRIAL"/>
    <property type="match status" value="1"/>
</dbReference>
<proteinExistence type="inferred from homology"/>
<keyword evidence="2" id="KW-0813">Transport</keyword>
<dbReference type="Proteomes" id="UP000261560">
    <property type="component" value="Unplaced"/>
</dbReference>
<dbReference type="GO" id="GO:0016887">
    <property type="term" value="F:ATP hydrolysis activity"/>
    <property type="evidence" value="ECO:0007669"/>
    <property type="project" value="InterPro"/>
</dbReference>
<evidence type="ECO:0000313" key="6">
    <source>
        <dbReference type="Proteomes" id="UP000261560"/>
    </source>
</evidence>
<evidence type="ECO:0000259" key="4">
    <source>
        <dbReference type="Pfam" id="PF00005"/>
    </source>
</evidence>
<dbReference type="GO" id="GO:0005524">
    <property type="term" value="F:ATP binding"/>
    <property type="evidence" value="ECO:0007669"/>
    <property type="project" value="InterPro"/>
</dbReference>